<proteinExistence type="predicted"/>
<dbReference type="AlphaFoldDB" id="X1PPS3"/>
<sequence>MGDAEGDYSFKEALQCVAQQKGVPSAQADPLAAMVEAMKLGPEMATATLTTMIPLITKEPPKP</sequence>
<organism evidence="1">
    <name type="scientific">marine sediment metagenome</name>
    <dbReference type="NCBI Taxonomy" id="412755"/>
    <lineage>
        <taxon>unclassified sequences</taxon>
        <taxon>metagenomes</taxon>
        <taxon>ecological metagenomes</taxon>
    </lineage>
</organism>
<name>X1PPS3_9ZZZZ</name>
<evidence type="ECO:0000313" key="1">
    <source>
        <dbReference type="EMBL" id="GAI44496.1"/>
    </source>
</evidence>
<accession>X1PPS3</accession>
<protein>
    <submittedName>
        <fullName evidence="1">Uncharacterized protein</fullName>
    </submittedName>
</protein>
<feature type="non-terminal residue" evidence="1">
    <location>
        <position position="63"/>
    </location>
</feature>
<reference evidence="1" key="1">
    <citation type="journal article" date="2014" name="Front. Microbiol.">
        <title>High frequency of phylogenetically diverse reductive dehalogenase-homologous genes in deep subseafloor sedimentary metagenomes.</title>
        <authorList>
            <person name="Kawai M."/>
            <person name="Futagami T."/>
            <person name="Toyoda A."/>
            <person name="Takaki Y."/>
            <person name="Nishi S."/>
            <person name="Hori S."/>
            <person name="Arai W."/>
            <person name="Tsubouchi T."/>
            <person name="Morono Y."/>
            <person name="Uchiyama I."/>
            <person name="Ito T."/>
            <person name="Fujiyama A."/>
            <person name="Inagaki F."/>
            <person name="Takami H."/>
        </authorList>
    </citation>
    <scope>NUCLEOTIDE SEQUENCE</scope>
    <source>
        <strain evidence="1">Expedition CK06-06</strain>
    </source>
</reference>
<dbReference type="EMBL" id="BARV01026763">
    <property type="protein sequence ID" value="GAI44496.1"/>
    <property type="molecule type" value="Genomic_DNA"/>
</dbReference>
<gene>
    <name evidence="1" type="ORF">S06H3_43186</name>
</gene>
<comment type="caution">
    <text evidence="1">The sequence shown here is derived from an EMBL/GenBank/DDBJ whole genome shotgun (WGS) entry which is preliminary data.</text>
</comment>